<proteinExistence type="predicted"/>
<keyword evidence="1" id="KW-0732">Signal</keyword>
<accession>A0ABV6IGR7</accession>
<keyword evidence="3" id="KW-1185">Reference proteome</keyword>
<name>A0ABV6IGR7_9BURK</name>
<dbReference type="InterPro" id="IPR023614">
    <property type="entry name" value="Porin_dom_sf"/>
</dbReference>
<reference evidence="2 3" key="1">
    <citation type="submission" date="2024-09" db="EMBL/GenBank/DDBJ databases">
        <authorList>
            <person name="Sun Q."/>
            <person name="Mori K."/>
        </authorList>
    </citation>
    <scope>NUCLEOTIDE SEQUENCE [LARGE SCALE GENOMIC DNA]</scope>
    <source>
        <strain evidence="2 3">CCM 8677</strain>
    </source>
</reference>
<dbReference type="SUPFAM" id="SSF56935">
    <property type="entry name" value="Porins"/>
    <property type="match status" value="1"/>
</dbReference>
<dbReference type="Proteomes" id="UP001589844">
    <property type="component" value="Unassembled WGS sequence"/>
</dbReference>
<gene>
    <name evidence="2" type="ORF">ACFFJH_14535</name>
</gene>
<comment type="caution">
    <text evidence="2">The sequence shown here is derived from an EMBL/GenBank/DDBJ whole genome shotgun (WGS) entry which is preliminary data.</text>
</comment>
<organism evidence="2 3">
    <name type="scientific">Undibacterium danionis</name>
    <dbReference type="NCBI Taxonomy" id="1812100"/>
    <lineage>
        <taxon>Bacteria</taxon>
        <taxon>Pseudomonadati</taxon>
        <taxon>Pseudomonadota</taxon>
        <taxon>Betaproteobacteria</taxon>
        <taxon>Burkholderiales</taxon>
        <taxon>Oxalobacteraceae</taxon>
        <taxon>Undibacterium</taxon>
    </lineage>
</organism>
<evidence type="ECO:0000313" key="3">
    <source>
        <dbReference type="Proteomes" id="UP001589844"/>
    </source>
</evidence>
<sequence length="437" mass="48794">MKDFFLRLCIPSLLFLGLTGSFTARAKTENQAESRAESKTESKASQDTPFKFSGFGTLGVTYNTSRNFDYIRDLLQTTGVGASRRIDLGLDSLLGLQLSAPIIDNLEATAQVVARRSYRGFRPELSWLFVKYSPGDNLDLRGGRLGFDVYPLADSRNVGYSYLWVRPPVDYFGNLIISYIDGADAVYKFNTETTQTKIKFFSGQAQEQVLVDAPDNFFSLKGSRIFGGHLEFQSQHWLARVGLTNLRFKNELLSLLPLFAALNSPQLIAINPSLPQLAHDLSFKEKRVRYLSAGLVYDQGPLQAQLMYSRLKSESLGFNSNQSAFITVGYRHKEWTPYVTLAKTKPMDYRTLGNSLPSGINAQFDRINAAVQSVSSSTLSEQSTQSLGLRYSLSNSSDIKVQFDHLDATQRGLVRAAQATWNGKANIITCTFNFIFN</sequence>
<feature type="signal peptide" evidence="1">
    <location>
        <begin position="1"/>
        <end position="26"/>
    </location>
</feature>
<evidence type="ECO:0000256" key="1">
    <source>
        <dbReference type="SAM" id="SignalP"/>
    </source>
</evidence>
<dbReference type="Gene3D" id="2.40.160.10">
    <property type="entry name" value="Porin"/>
    <property type="match status" value="1"/>
</dbReference>
<protein>
    <submittedName>
        <fullName evidence="2">Uncharacterized protein</fullName>
    </submittedName>
</protein>
<dbReference type="EMBL" id="JBHLXJ010000015">
    <property type="protein sequence ID" value="MFC0351032.1"/>
    <property type="molecule type" value="Genomic_DNA"/>
</dbReference>
<feature type="chain" id="PRO_5046515879" evidence="1">
    <location>
        <begin position="27"/>
        <end position="437"/>
    </location>
</feature>
<dbReference type="RefSeq" id="WP_390213590.1">
    <property type="nucleotide sequence ID" value="NZ_JBHLXJ010000015.1"/>
</dbReference>
<evidence type="ECO:0000313" key="2">
    <source>
        <dbReference type="EMBL" id="MFC0351032.1"/>
    </source>
</evidence>